<evidence type="ECO:0000313" key="4">
    <source>
        <dbReference type="Proteomes" id="UP000033121"/>
    </source>
</evidence>
<organism evidence="3 4">
    <name type="scientific">Flavihumibacter petaseus NBRC 106054</name>
    <dbReference type="NCBI Taxonomy" id="1220578"/>
    <lineage>
        <taxon>Bacteria</taxon>
        <taxon>Pseudomonadati</taxon>
        <taxon>Bacteroidota</taxon>
        <taxon>Chitinophagia</taxon>
        <taxon>Chitinophagales</taxon>
        <taxon>Chitinophagaceae</taxon>
        <taxon>Flavihumibacter</taxon>
    </lineage>
</organism>
<protein>
    <recommendedName>
        <fullName evidence="2">ASPIC/UnbV domain-containing protein</fullName>
    </recommendedName>
</protein>
<dbReference type="InterPro" id="IPR028994">
    <property type="entry name" value="Integrin_alpha_N"/>
</dbReference>
<dbReference type="InterPro" id="IPR011519">
    <property type="entry name" value="UnbV_ASPIC"/>
</dbReference>
<dbReference type="Gene3D" id="2.130.10.130">
    <property type="entry name" value="Integrin alpha, N-terminal"/>
    <property type="match status" value="3"/>
</dbReference>
<keyword evidence="1" id="KW-0732">Signal</keyword>
<dbReference type="PROSITE" id="PS51257">
    <property type="entry name" value="PROKAR_LIPOPROTEIN"/>
    <property type="match status" value="1"/>
</dbReference>
<dbReference type="Pfam" id="PF07593">
    <property type="entry name" value="UnbV_ASPIC"/>
    <property type="match status" value="1"/>
</dbReference>
<keyword evidence="4" id="KW-1185">Reference proteome</keyword>
<dbReference type="PANTHER" id="PTHR16026:SF0">
    <property type="entry name" value="CARTILAGE ACIDIC PROTEIN 1"/>
    <property type="match status" value="1"/>
</dbReference>
<reference evidence="3 4" key="1">
    <citation type="submission" date="2015-04" db="EMBL/GenBank/DDBJ databases">
        <title>Whole genome shotgun sequence of Flavihumibacter petaseus NBRC 106054.</title>
        <authorList>
            <person name="Miyazawa S."/>
            <person name="Hosoyama A."/>
            <person name="Hashimoto M."/>
            <person name="Noguchi M."/>
            <person name="Tsuchikane K."/>
            <person name="Ohji S."/>
            <person name="Yamazoe A."/>
            <person name="Ichikawa N."/>
            <person name="Kimura A."/>
            <person name="Fujita N."/>
        </authorList>
    </citation>
    <scope>NUCLEOTIDE SEQUENCE [LARGE SCALE GENOMIC DNA]</scope>
    <source>
        <strain evidence="3 4">NBRC 106054</strain>
    </source>
</reference>
<dbReference type="InterPro" id="IPR027039">
    <property type="entry name" value="Crtac1"/>
</dbReference>
<dbReference type="EMBL" id="BBWV01000001">
    <property type="protein sequence ID" value="GAO42633.1"/>
    <property type="molecule type" value="Genomic_DNA"/>
</dbReference>
<evidence type="ECO:0000313" key="3">
    <source>
        <dbReference type="EMBL" id="GAO42633.1"/>
    </source>
</evidence>
<dbReference type="Proteomes" id="UP000033121">
    <property type="component" value="Unassembled WGS sequence"/>
</dbReference>
<dbReference type="Pfam" id="PF13517">
    <property type="entry name" value="FG-GAP_3"/>
    <property type="match status" value="4"/>
</dbReference>
<evidence type="ECO:0000259" key="2">
    <source>
        <dbReference type="Pfam" id="PF07593"/>
    </source>
</evidence>
<proteinExistence type="predicted"/>
<dbReference type="STRING" id="1220578.FPE01S_01_16480"/>
<gene>
    <name evidence="3" type="ORF">FPE01S_01_16480</name>
</gene>
<accession>A0A0E9MYP5</accession>
<comment type="caution">
    <text evidence="3">The sequence shown here is derived from an EMBL/GenBank/DDBJ whole genome shotgun (WGS) entry which is preliminary data.</text>
</comment>
<feature type="domain" description="ASPIC/UnbV" evidence="2">
    <location>
        <begin position="535"/>
        <end position="602"/>
    </location>
</feature>
<dbReference type="RefSeq" id="WP_083990175.1">
    <property type="nucleotide sequence ID" value="NZ_BBWV01000001.1"/>
</dbReference>
<dbReference type="OrthoDB" id="600363at2"/>
<dbReference type="AlphaFoldDB" id="A0A0E9MYP5"/>
<dbReference type="SUPFAM" id="SSF69318">
    <property type="entry name" value="Integrin alpha N-terminal domain"/>
    <property type="match status" value="3"/>
</dbReference>
<name>A0A0E9MYP5_9BACT</name>
<dbReference type="InterPro" id="IPR013517">
    <property type="entry name" value="FG-GAP"/>
</dbReference>
<sequence length="1115" mass="123884">MSVYTRLLLVTSFLALMTACRQHRPATQFLQLSANESGIKFNNQIDESKFEKEALNEFAYMGSGVGIGDFNKDGLKDIFFCGNQVSSRLYLNRGANRFEDITEKAGITTTNWCTGVSIADVNADGWDDIYICNYGKSLSKPAANQLFINQQNGSFKEEAAIYGLADTSFSTQAAFLDYDLDGDLDMYLVNYRFNGPNANSIFPKNESGHSPANDKLYRNDGAANGSRQPHFTDVSMEAGIREDGYGLGVSVSDFNGDGWPDIFVANDFLSNDDFWINNGNGTFSNKLDQATRHQSYSSMGSDAADINNDGLIDFATLDMMPEDNERKKLTHSFMNYDRYEAERNNGYSPEFMRNMLQLNQGYYHHGDTIIPYFSEIGQLAGISETDWSWSILFADVNNDGWKDIHITNGIGRDFVNADFIQFGQELDNEFAPEKQRELLNKKLRSLNYINLPNYCYQNNHNLGFINVSESMGINEPSLSTGCAYADLDNDGDLDLIVNNINSEPFIFLNQVRQNVPDSSHFICFQFEGAPGNQQGLGARITIYTNGSQQLQEQWPVRGYCSSVDNRLLFGTGKSRQVDSLLVTWPGGKTQTIHALKADSLYTISEKNAVSPAGLPAIISHTLLTNISDSAGLTYFHTDNSFNDFAFNRLIPQKFSQQGPFIATGDIQGDQLTDIFIGGATQFPGALLKQQPNGSFQRSNLPGFNKWEEDMQAVFFDADKDGDQDLLVTRGDYRFADTSIHLRPTLYLNDGKGNFQPDSFAIPSAVRCIAGAVAIADFDRDGDNDIFIGGRVAGRYPTSPRSFLLQNNNGLFTDITEKICPELQRAGMITGAQWADLNGDQYPELVLAGEWMPIRFFSNKKTIMREYTDSAMPSPADGMWRSLLASDIDNDGDIDFVAGNMGLNNRYKISAQYPMMLFAKDIDKNGSLDPIPFYWIKTEDTVRRLIPAINRDPLAEQVPAIKKRFLSHQKYAGARFADIFPDTSNLIRLQCSQAASGWCENLGNGKFRFHAFPIEAQFAPVNAIVCEDIDGDGIKDLILAGNEYQGEVMSGRYDASYGLLLKGGRGGNFKALPAGSSGLRINGDVKSMAVIRNKARQRMLLVAVNNGALQTYLLPQ</sequence>
<dbReference type="PANTHER" id="PTHR16026">
    <property type="entry name" value="CARTILAGE ACIDIC PROTEIN 1"/>
    <property type="match status" value="1"/>
</dbReference>
<evidence type="ECO:0000256" key="1">
    <source>
        <dbReference type="ARBA" id="ARBA00022729"/>
    </source>
</evidence>